<reference evidence="10 11" key="1">
    <citation type="journal article" date="2016" name="Proc. Natl. Acad. Sci. U.S.A.">
        <title>Comparative genomics of biotechnologically important yeasts.</title>
        <authorList>
            <person name="Riley R."/>
            <person name="Haridas S."/>
            <person name="Wolfe K.H."/>
            <person name="Lopes M.R."/>
            <person name="Hittinger C.T."/>
            <person name="Goeker M."/>
            <person name="Salamov A.A."/>
            <person name="Wisecaver J.H."/>
            <person name="Long T.M."/>
            <person name="Calvey C.H."/>
            <person name="Aerts A.L."/>
            <person name="Barry K.W."/>
            <person name="Choi C."/>
            <person name="Clum A."/>
            <person name="Coughlan A.Y."/>
            <person name="Deshpande S."/>
            <person name="Douglass A.P."/>
            <person name="Hanson S.J."/>
            <person name="Klenk H.-P."/>
            <person name="LaButti K.M."/>
            <person name="Lapidus A."/>
            <person name="Lindquist E.A."/>
            <person name="Lipzen A.M."/>
            <person name="Meier-Kolthoff J.P."/>
            <person name="Ohm R.A."/>
            <person name="Otillar R.P."/>
            <person name="Pangilinan J.L."/>
            <person name="Peng Y."/>
            <person name="Rokas A."/>
            <person name="Rosa C.A."/>
            <person name="Scheuner C."/>
            <person name="Sibirny A.A."/>
            <person name="Slot J.C."/>
            <person name="Stielow J.B."/>
            <person name="Sun H."/>
            <person name="Kurtzman C.P."/>
            <person name="Blackwell M."/>
            <person name="Grigoriev I.V."/>
            <person name="Jeffries T.W."/>
        </authorList>
    </citation>
    <scope>NUCLEOTIDE SEQUENCE [LARGE SCALE GENOMIC DNA]</scope>
    <source>
        <strain evidence="10 11">DSM 6958</strain>
    </source>
</reference>
<dbReference type="Proteomes" id="UP000095009">
    <property type="component" value="Unassembled WGS sequence"/>
</dbReference>
<comment type="subcellular location">
    <subcellularLocation>
        <location evidence="1">Nucleus</location>
    </subcellularLocation>
</comment>
<dbReference type="GO" id="GO:0045944">
    <property type="term" value="P:positive regulation of transcription by RNA polymerase II"/>
    <property type="evidence" value="ECO:0007669"/>
    <property type="project" value="TreeGrafter"/>
</dbReference>
<dbReference type="EMBL" id="KV454406">
    <property type="protein sequence ID" value="ODQ68286.1"/>
    <property type="molecule type" value="Genomic_DNA"/>
</dbReference>
<dbReference type="PANTHER" id="PTHR10071:SF335">
    <property type="entry name" value="IRON-SENSING TRANSCRIPTIONAL REPRESSOR-RELATED"/>
    <property type="match status" value="1"/>
</dbReference>
<dbReference type="PANTHER" id="PTHR10071">
    <property type="entry name" value="TRANSCRIPTION FACTOR GATA FAMILY MEMBER"/>
    <property type="match status" value="1"/>
</dbReference>
<dbReference type="Gene3D" id="3.30.50.10">
    <property type="entry name" value="Erythroid Transcription Factor GATA-1, subunit A"/>
    <property type="match status" value="1"/>
</dbReference>
<dbReference type="InterPro" id="IPR013088">
    <property type="entry name" value="Znf_NHR/GATA"/>
</dbReference>
<name>A0A1E3PS88_9ASCO</name>
<dbReference type="AlphaFoldDB" id="A0A1E3PS88"/>
<keyword evidence="2" id="KW-0479">Metal-binding</keyword>
<accession>A0A1E3PS88</accession>
<keyword evidence="5" id="KW-0805">Transcription regulation</keyword>
<evidence type="ECO:0000256" key="3">
    <source>
        <dbReference type="ARBA" id="ARBA00022771"/>
    </source>
</evidence>
<gene>
    <name evidence="10" type="ORF">NADFUDRAFT_14348</name>
</gene>
<dbReference type="InterPro" id="IPR039355">
    <property type="entry name" value="Transcription_factor_GATA"/>
</dbReference>
<keyword evidence="4" id="KW-0862">Zinc</keyword>
<keyword evidence="3 8" id="KW-0863">Zinc-finger</keyword>
<evidence type="ECO:0000256" key="8">
    <source>
        <dbReference type="PROSITE-ProRule" id="PRU00094"/>
    </source>
</evidence>
<organism evidence="10 11">
    <name type="scientific">Nadsonia fulvescens var. elongata DSM 6958</name>
    <dbReference type="NCBI Taxonomy" id="857566"/>
    <lineage>
        <taxon>Eukaryota</taxon>
        <taxon>Fungi</taxon>
        <taxon>Dikarya</taxon>
        <taxon>Ascomycota</taxon>
        <taxon>Saccharomycotina</taxon>
        <taxon>Dipodascomycetes</taxon>
        <taxon>Dipodascales</taxon>
        <taxon>Dipodascales incertae sedis</taxon>
        <taxon>Nadsonia</taxon>
    </lineage>
</organism>
<feature type="non-terminal residue" evidence="10">
    <location>
        <position position="1"/>
    </location>
</feature>
<dbReference type="GO" id="GO:0008270">
    <property type="term" value="F:zinc ion binding"/>
    <property type="evidence" value="ECO:0007669"/>
    <property type="project" value="UniProtKB-KW"/>
</dbReference>
<evidence type="ECO:0000256" key="2">
    <source>
        <dbReference type="ARBA" id="ARBA00022723"/>
    </source>
</evidence>
<feature type="domain" description="GATA-type" evidence="9">
    <location>
        <begin position="1"/>
        <end position="48"/>
    </location>
</feature>
<evidence type="ECO:0000256" key="1">
    <source>
        <dbReference type="ARBA" id="ARBA00004123"/>
    </source>
</evidence>
<dbReference type="SUPFAM" id="SSF57716">
    <property type="entry name" value="Glucocorticoid receptor-like (DNA-binding domain)"/>
    <property type="match status" value="1"/>
</dbReference>
<dbReference type="GO" id="GO:0000978">
    <property type="term" value="F:RNA polymerase II cis-regulatory region sequence-specific DNA binding"/>
    <property type="evidence" value="ECO:0007669"/>
    <property type="project" value="TreeGrafter"/>
</dbReference>
<dbReference type="OrthoDB" id="515401at2759"/>
<dbReference type="Pfam" id="PF00320">
    <property type="entry name" value="GATA"/>
    <property type="match status" value="1"/>
</dbReference>
<sequence>CQNCGTTITPLWRRDDDGHTICNACGLYYKLHDAHRPVRMKKSVIKRRKR</sequence>
<proteinExistence type="predicted"/>
<dbReference type="GO" id="GO:0005634">
    <property type="term" value="C:nucleus"/>
    <property type="evidence" value="ECO:0007669"/>
    <property type="project" value="UniProtKB-SubCell"/>
</dbReference>
<evidence type="ECO:0000313" key="11">
    <source>
        <dbReference type="Proteomes" id="UP000095009"/>
    </source>
</evidence>
<dbReference type="PROSITE" id="PS50114">
    <property type="entry name" value="GATA_ZN_FINGER_2"/>
    <property type="match status" value="1"/>
</dbReference>
<evidence type="ECO:0000259" key="9">
    <source>
        <dbReference type="PROSITE" id="PS50114"/>
    </source>
</evidence>
<dbReference type="InterPro" id="IPR000679">
    <property type="entry name" value="Znf_GATA"/>
</dbReference>
<dbReference type="GO" id="GO:0000981">
    <property type="term" value="F:DNA-binding transcription factor activity, RNA polymerase II-specific"/>
    <property type="evidence" value="ECO:0007669"/>
    <property type="project" value="TreeGrafter"/>
</dbReference>
<keyword evidence="11" id="KW-1185">Reference proteome</keyword>
<feature type="non-terminal residue" evidence="10">
    <location>
        <position position="50"/>
    </location>
</feature>
<dbReference type="GO" id="GO:0000122">
    <property type="term" value="P:negative regulation of transcription by RNA polymerase II"/>
    <property type="evidence" value="ECO:0007669"/>
    <property type="project" value="TreeGrafter"/>
</dbReference>
<dbReference type="STRING" id="857566.A0A1E3PS88"/>
<keyword evidence="7" id="KW-0539">Nucleus</keyword>
<dbReference type="SMART" id="SM00401">
    <property type="entry name" value="ZnF_GATA"/>
    <property type="match status" value="1"/>
</dbReference>
<evidence type="ECO:0000256" key="7">
    <source>
        <dbReference type="ARBA" id="ARBA00023242"/>
    </source>
</evidence>
<evidence type="ECO:0000256" key="4">
    <source>
        <dbReference type="ARBA" id="ARBA00022833"/>
    </source>
</evidence>
<evidence type="ECO:0000256" key="6">
    <source>
        <dbReference type="ARBA" id="ARBA00023163"/>
    </source>
</evidence>
<dbReference type="CDD" id="cd00202">
    <property type="entry name" value="ZnF_GATA"/>
    <property type="match status" value="1"/>
</dbReference>
<protein>
    <submittedName>
        <fullName evidence="10">GATA-domain-containing protein</fullName>
    </submittedName>
</protein>
<dbReference type="FunFam" id="3.30.50.10:FF:000007">
    <property type="entry name" value="Nitrogen regulatory AreA, N-terminal"/>
    <property type="match status" value="1"/>
</dbReference>
<evidence type="ECO:0000313" key="10">
    <source>
        <dbReference type="EMBL" id="ODQ68286.1"/>
    </source>
</evidence>
<dbReference type="PROSITE" id="PS00344">
    <property type="entry name" value="GATA_ZN_FINGER_1"/>
    <property type="match status" value="1"/>
</dbReference>
<keyword evidence="6" id="KW-0804">Transcription</keyword>
<evidence type="ECO:0000256" key="5">
    <source>
        <dbReference type="ARBA" id="ARBA00023015"/>
    </source>
</evidence>